<evidence type="ECO:0000313" key="1">
    <source>
        <dbReference type="EMBL" id="KAG1782363.1"/>
    </source>
</evidence>
<dbReference type="AlphaFoldDB" id="A0A9P7A4N8"/>
<accession>A0A9P7A4N8</accession>
<sequence>MYEERQFRAVHALLQCSTPHLDAYLILPNSVFCFVRTVIQRLIMICQTQKKSTSFDKVEMHDVWPWYIQVGTRCLQVFEGYAISGETLAGDARCMVLRILANVLPALSEYLWYQTRKFIENLGLGGEIECGEAKHEERDILHNNFHHNGDLEHTTKIFRQNDNIMGGDGWRGARLLWLMIITLPGWYEGGEVTGSDKPTASKPGHEGAVRIRKRNIDQPAVEANDYETQCHIDVISCSIITLMAIFTLASILDNSWIVNWSRYTICNAQALPLLHIPSESELRSSCVPIERRASCRVAENESDEQDCQILQKTTVDFTGASGDYTLFDGCRLRKLGVKSHAVLHDILHQLTSTLTRDFMSGSLINEAHT</sequence>
<proteinExistence type="predicted"/>
<reference evidence="1" key="1">
    <citation type="journal article" date="2020" name="New Phytol.">
        <title>Comparative genomics reveals dynamic genome evolution in host specialist ectomycorrhizal fungi.</title>
        <authorList>
            <person name="Lofgren L.A."/>
            <person name="Nguyen N.H."/>
            <person name="Vilgalys R."/>
            <person name="Ruytinx J."/>
            <person name="Liao H.L."/>
            <person name="Branco S."/>
            <person name="Kuo A."/>
            <person name="LaButti K."/>
            <person name="Lipzen A."/>
            <person name="Andreopoulos W."/>
            <person name="Pangilinan J."/>
            <person name="Riley R."/>
            <person name="Hundley H."/>
            <person name="Na H."/>
            <person name="Barry K."/>
            <person name="Grigoriev I.V."/>
            <person name="Stajich J.E."/>
            <person name="Kennedy P.G."/>
        </authorList>
    </citation>
    <scope>NUCLEOTIDE SEQUENCE</scope>
    <source>
        <strain evidence="1">DOB743</strain>
    </source>
</reference>
<dbReference type="EMBL" id="JABBWD010000003">
    <property type="protein sequence ID" value="KAG1782363.1"/>
    <property type="molecule type" value="Genomic_DNA"/>
</dbReference>
<organism evidence="1 2">
    <name type="scientific">Suillus placidus</name>
    <dbReference type="NCBI Taxonomy" id="48579"/>
    <lineage>
        <taxon>Eukaryota</taxon>
        <taxon>Fungi</taxon>
        <taxon>Dikarya</taxon>
        <taxon>Basidiomycota</taxon>
        <taxon>Agaricomycotina</taxon>
        <taxon>Agaricomycetes</taxon>
        <taxon>Agaricomycetidae</taxon>
        <taxon>Boletales</taxon>
        <taxon>Suillineae</taxon>
        <taxon>Suillaceae</taxon>
        <taxon>Suillus</taxon>
    </lineage>
</organism>
<keyword evidence="2" id="KW-1185">Reference proteome</keyword>
<evidence type="ECO:0000313" key="2">
    <source>
        <dbReference type="Proteomes" id="UP000714275"/>
    </source>
</evidence>
<name>A0A9P7A4N8_9AGAM</name>
<gene>
    <name evidence="1" type="ORF">EV702DRAFT_1231674</name>
</gene>
<comment type="caution">
    <text evidence="1">The sequence shown here is derived from an EMBL/GenBank/DDBJ whole genome shotgun (WGS) entry which is preliminary data.</text>
</comment>
<protein>
    <submittedName>
        <fullName evidence="1">Uncharacterized protein</fullName>
    </submittedName>
</protein>
<dbReference type="Proteomes" id="UP000714275">
    <property type="component" value="Unassembled WGS sequence"/>
</dbReference>